<dbReference type="InterPro" id="IPR018964">
    <property type="entry name" value="Phage_phiJL001_Gp84_C"/>
</dbReference>
<dbReference type="EMBL" id="LPUY01000088">
    <property type="protein sequence ID" value="KUP91711.1"/>
    <property type="molecule type" value="Genomic_DNA"/>
</dbReference>
<feature type="domain" description="Bacteriophage phiJL001 Gp84 C-terminal" evidence="1">
    <location>
        <begin position="196"/>
        <end position="277"/>
    </location>
</feature>
<dbReference type="PATRIC" id="fig|1768241.3.peg.3521"/>
<dbReference type="RefSeq" id="WP_068246341.1">
    <property type="nucleotide sequence ID" value="NZ_LPUY01000088.1"/>
</dbReference>
<dbReference type="InterPro" id="IPR011928">
    <property type="entry name" value="Phage_phiJL001_Gp84"/>
</dbReference>
<sequence>MIAMKEALNAHLKSGATTLCRAWAVTRSDGIELGFTDHDCDLSFDGIVFRAGTGLTARSLMQSTGLSVDNSEALGVLTSGAVREADIEAGRYDGAEVRSWLVNWVDVSQRALQFRGSLGEIRRAGGAFEAELRGLTEGLNQPLGRVFQKPCSAVLGDASCRFDLNTAGYRTEIEVKIAEEGQHFTWDALPGFGPEWFDGGRLTVWDGAAKGLWAAIRSDRSVAAGRQITLWQPIRAQIAPGDRVELTAGCDKRFSTCRLKFDNLVNFQGFPDIPGEDWLMAVPKQAGQNTGGSRR</sequence>
<name>A0A132BTL5_9RHOB</name>
<dbReference type="OrthoDB" id="1633386at2"/>
<evidence type="ECO:0000313" key="2">
    <source>
        <dbReference type="EMBL" id="KUP91711.1"/>
    </source>
</evidence>
<dbReference type="Pfam" id="PF09356">
    <property type="entry name" value="Phage_BR0599"/>
    <property type="match status" value="1"/>
</dbReference>
<organism evidence="2 3">
    <name type="scientific">Tritonibacter horizontis</name>
    <dbReference type="NCBI Taxonomy" id="1768241"/>
    <lineage>
        <taxon>Bacteria</taxon>
        <taxon>Pseudomonadati</taxon>
        <taxon>Pseudomonadota</taxon>
        <taxon>Alphaproteobacteria</taxon>
        <taxon>Rhodobacterales</taxon>
        <taxon>Paracoccaceae</taxon>
        <taxon>Tritonibacter</taxon>
    </lineage>
</organism>
<dbReference type="AlphaFoldDB" id="A0A132BTL5"/>
<comment type="caution">
    <text evidence="2">The sequence shown here is derived from an EMBL/GenBank/DDBJ whole genome shotgun (WGS) entry which is preliminary data.</text>
</comment>
<dbReference type="Proteomes" id="UP000068382">
    <property type="component" value="Unassembled WGS sequence"/>
</dbReference>
<evidence type="ECO:0000259" key="1">
    <source>
        <dbReference type="Pfam" id="PF09356"/>
    </source>
</evidence>
<proteinExistence type="predicted"/>
<dbReference type="Pfam" id="PF09931">
    <property type="entry name" value="Phage_phiJL001_Gp84_N"/>
    <property type="match status" value="1"/>
</dbReference>
<dbReference type="NCBIfam" id="TIGR02218">
    <property type="entry name" value="phg_TIGR02218"/>
    <property type="match status" value="1"/>
</dbReference>
<evidence type="ECO:0000313" key="3">
    <source>
        <dbReference type="Proteomes" id="UP000068382"/>
    </source>
</evidence>
<keyword evidence="3" id="KW-1185">Reference proteome</keyword>
<reference evidence="2 3" key="1">
    <citation type="submission" date="2015-12" db="EMBL/GenBank/DDBJ databases">
        <title>Genome sequence of the marine Rhodobacteraceae strain O3.65, Candidatus Tritonibacter horizontis.</title>
        <authorList>
            <person name="Poehlein A."/>
            <person name="Giebel H.A."/>
            <person name="Voget S."/>
            <person name="Brinkhoff T."/>
        </authorList>
    </citation>
    <scope>NUCLEOTIDE SEQUENCE [LARGE SCALE GENOMIC DNA]</scope>
    <source>
        <strain evidence="2 3">O3.65</strain>
    </source>
</reference>
<accession>A0A132BTL5</accession>
<protein>
    <recommendedName>
        <fullName evidence="1">Bacteriophage phiJL001 Gp84 C-terminal domain-containing protein</fullName>
    </recommendedName>
</protein>
<gene>
    <name evidence="2" type="ORF">TRIHO_33720</name>
</gene>